<dbReference type="Gene3D" id="3.50.4.10">
    <property type="entry name" value="Hepatocyte Growth Factor"/>
    <property type="match status" value="2"/>
</dbReference>
<proteinExistence type="predicted"/>
<dbReference type="OrthoDB" id="6430118at2759"/>
<dbReference type="SUPFAM" id="SSF57414">
    <property type="entry name" value="Hairpin loop containing domain-like"/>
    <property type="match status" value="2"/>
</dbReference>
<dbReference type="CDD" id="cd01099">
    <property type="entry name" value="PAN_AP_HGF"/>
    <property type="match status" value="1"/>
</dbReference>
<keyword evidence="1" id="KW-1133">Transmembrane helix</keyword>
<feature type="domain" description="Apple" evidence="2">
    <location>
        <begin position="60"/>
        <end position="143"/>
    </location>
</feature>
<keyword evidence="5" id="KW-1185">Reference proteome</keyword>
<dbReference type="Pfam" id="PF00024">
    <property type="entry name" value="PAN_1"/>
    <property type="match status" value="2"/>
</dbReference>
<dbReference type="InterPro" id="IPR052774">
    <property type="entry name" value="Celegans_DevNeuronal_Protein"/>
</dbReference>
<dbReference type="Proteomes" id="UP000324222">
    <property type="component" value="Unassembled WGS sequence"/>
</dbReference>
<gene>
    <name evidence="4" type="ORF">E2C01_031223</name>
</gene>
<dbReference type="GO" id="GO:0009653">
    <property type="term" value="P:anatomical structure morphogenesis"/>
    <property type="evidence" value="ECO:0007669"/>
    <property type="project" value="TreeGrafter"/>
</dbReference>
<sequence>MYSCRCRESRTCSGFVVDYSREACFPLSPVFPPAGPNPAPRPADYAVNYFQKICLSGPTCGKAWMLERVVGFEIEGYDDLVLNDVATRLKCAELCLGERNLRCRSAEYHERDRVCRLSRQDRRTQPLSFRPSSPHVHYIENQCAGIPLQQNCEFEEFLEQDIFQPDLQLAVESKEQCQEACEAETSMNCRSYTWVARAGVCRLSGDDMISSGLSAILPSPGVTPTTSYGIVGYPFINLKSPSAPILSSGVYGILARNLVARSGDNSDSIVLLDERGCPADPAIFPSLQPIPNSRSLQGKFEAFKFSEDQVVRFQVNVQFCLEECRPAQCGNIVSYGKRRRRSLTEGGLVTLGGELTLVGGEVTLRDVEVLDNEDEEDDHVYHEMPLQKEILVESSSVKPLKSGLLPEETDARRIANLVCTSREVLIAMVVSAVILQICIILIAIMCVFARRRRKVPATEVQQGASSLTLSRGYRSPYTVSISEDSANTLKTLRTSLRD</sequence>
<organism evidence="4 5">
    <name type="scientific">Portunus trituberculatus</name>
    <name type="common">Swimming crab</name>
    <name type="synonym">Neptunus trituberculatus</name>
    <dbReference type="NCBI Taxonomy" id="210409"/>
    <lineage>
        <taxon>Eukaryota</taxon>
        <taxon>Metazoa</taxon>
        <taxon>Ecdysozoa</taxon>
        <taxon>Arthropoda</taxon>
        <taxon>Crustacea</taxon>
        <taxon>Multicrustacea</taxon>
        <taxon>Malacostraca</taxon>
        <taxon>Eumalacostraca</taxon>
        <taxon>Eucarida</taxon>
        <taxon>Decapoda</taxon>
        <taxon>Pleocyemata</taxon>
        <taxon>Brachyura</taxon>
        <taxon>Eubrachyura</taxon>
        <taxon>Portunoidea</taxon>
        <taxon>Portunidae</taxon>
        <taxon>Portuninae</taxon>
        <taxon>Portunus</taxon>
    </lineage>
</organism>
<evidence type="ECO:0000259" key="3">
    <source>
        <dbReference type="PROSITE" id="PS51034"/>
    </source>
</evidence>
<feature type="domain" description="Apple" evidence="2">
    <location>
        <begin position="152"/>
        <end position="229"/>
    </location>
</feature>
<keyword evidence="1" id="KW-0812">Transmembrane</keyword>
<dbReference type="InterPro" id="IPR003609">
    <property type="entry name" value="Pan_app"/>
</dbReference>
<dbReference type="AlphaFoldDB" id="A0A5B7EY15"/>
<keyword evidence="1" id="KW-0472">Membrane</keyword>
<evidence type="ECO:0000256" key="1">
    <source>
        <dbReference type="SAM" id="Phobius"/>
    </source>
</evidence>
<dbReference type="SMART" id="SM00473">
    <property type="entry name" value="PAN_AP"/>
    <property type="match status" value="2"/>
</dbReference>
<protein>
    <submittedName>
        <fullName evidence="4">Uncharacterized protein</fullName>
    </submittedName>
</protein>
<accession>A0A5B7EY15</accession>
<feature type="domain" description="ZP" evidence="3">
    <location>
        <begin position="79"/>
        <end position="336"/>
    </location>
</feature>
<feature type="transmembrane region" description="Helical" evidence="1">
    <location>
        <begin position="424"/>
        <end position="448"/>
    </location>
</feature>
<name>A0A5B7EY15_PORTR</name>
<comment type="caution">
    <text evidence="4">The sequence shown here is derived from an EMBL/GenBank/DDBJ whole genome shotgun (WGS) entry which is preliminary data.</text>
</comment>
<dbReference type="PANTHER" id="PTHR47327:SF1">
    <property type="entry name" value="RE15579P"/>
    <property type="match status" value="1"/>
</dbReference>
<evidence type="ECO:0000313" key="4">
    <source>
        <dbReference type="EMBL" id="MPC37733.1"/>
    </source>
</evidence>
<dbReference type="PROSITE" id="PS50948">
    <property type="entry name" value="PAN"/>
    <property type="match status" value="2"/>
</dbReference>
<dbReference type="InterPro" id="IPR001507">
    <property type="entry name" value="ZP_dom"/>
</dbReference>
<dbReference type="EMBL" id="VSRR010003869">
    <property type="protein sequence ID" value="MPC37733.1"/>
    <property type="molecule type" value="Genomic_DNA"/>
</dbReference>
<reference evidence="4 5" key="1">
    <citation type="submission" date="2019-05" db="EMBL/GenBank/DDBJ databases">
        <title>Another draft genome of Portunus trituberculatus and its Hox gene families provides insights of decapod evolution.</title>
        <authorList>
            <person name="Jeong J.-H."/>
            <person name="Song I."/>
            <person name="Kim S."/>
            <person name="Choi T."/>
            <person name="Kim D."/>
            <person name="Ryu S."/>
            <person name="Kim W."/>
        </authorList>
    </citation>
    <scope>NUCLEOTIDE SEQUENCE [LARGE SCALE GENOMIC DNA]</scope>
    <source>
        <tissue evidence="4">Muscle</tissue>
    </source>
</reference>
<evidence type="ECO:0000313" key="5">
    <source>
        <dbReference type="Proteomes" id="UP000324222"/>
    </source>
</evidence>
<dbReference type="PANTHER" id="PTHR47327">
    <property type="entry name" value="FI18240P1-RELATED"/>
    <property type="match status" value="1"/>
</dbReference>
<evidence type="ECO:0000259" key="2">
    <source>
        <dbReference type="PROSITE" id="PS50948"/>
    </source>
</evidence>
<dbReference type="PROSITE" id="PS51034">
    <property type="entry name" value="ZP_2"/>
    <property type="match status" value="1"/>
</dbReference>